<evidence type="ECO:0000256" key="2">
    <source>
        <dbReference type="SAM" id="Phobius"/>
    </source>
</evidence>
<evidence type="ECO:0000256" key="1">
    <source>
        <dbReference type="SAM" id="MobiDB-lite"/>
    </source>
</evidence>
<protein>
    <submittedName>
        <fullName evidence="3">Uncharacterized protein</fullName>
    </submittedName>
</protein>
<dbReference type="Proteomes" id="UP001295684">
    <property type="component" value="Unassembled WGS sequence"/>
</dbReference>
<feature type="transmembrane region" description="Helical" evidence="2">
    <location>
        <begin position="81"/>
        <end position="102"/>
    </location>
</feature>
<feature type="transmembrane region" description="Helical" evidence="2">
    <location>
        <begin position="45"/>
        <end position="69"/>
    </location>
</feature>
<evidence type="ECO:0000313" key="4">
    <source>
        <dbReference type="Proteomes" id="UP001295684"/>
    </source>
</evidence>
<keyword evidence="2" id="KW-1133">Transmembrane helix</keyword>
<dbReference type="EMBL" id="CAMPGE010015061">
    <property type="protein sequence ID" value="CAI2373705.1"/>
    <property type="molecule type" value="Genomic_DNA"/>
</dbReference>
<reference evidence="3" key="1">
    <citation type="submission" date="2023-07" db="EMBL/GenBank/DDBJ databases">
        <authorList>
            <consortium name="AG Swart"/>
            <person name="Singh M."/>
            <person name="Singh A."/>
            <person name="Seah K."/>
            <person name="Emmerich C."/>
        </authorList>
    </citation>
    <scope>NUCLEOTIDE SEQUENCE</scope>
    <source>
        <strain evidence="3">DP1</strain>
    </source>
</reference>
<name>A0AAD1XJE1_EUPCR</name>
<proteinExistence type="predicted"/>
<feature type="compositionally biased region" description="Low complexity" evidence="1">
    <location>
        <begin position="248"/>
        <end position="258"/>
    </location>
</feature>
<keyword evidence="2" id="KW-0472">Membrane</keyword>
<feature type="transmembrane region" description="Helical" evidence="2">
    <location>
        <begin position="108"/>
        <end position="128"/>
    </location>
</feature>
<keyword evidence="4" id="KW-1185">Reference proteome</keyword>
<feature type="region of interest" description="Disordered" evidence="1">
    <location>
        <begin position="223"/>
        <end position="270"/>
    </location>
</feature>
<keyword evidence="2" id="KW-0812">Transmembrane</keyword>
<feature type="transmembrane region" description="Helical" evidence="2">
    <location>
        <begin position="20"/>
        <end position="39"/>
    </location>
</feature>
<dbReference type="AlphaFoldDB" id="A0AAD1XJE1"/>
<sequence length="282" mass="32317">MTKFQFCKSPLKRQVKDISMYDIIAFLIHASACLIIGLIDVHSFLFIDLCILLCAITFPRMLIGIVLYKLHCNIRIATISFIIRVLTYCLEMIGLGFNLISLYEVNGLDLAGTIVLIILQIASLLLNIKLIHTFWTYVRAGIDPDVYEKAKSHHEERKRDRSALNLLHKNQFNNGQIDYKKSLGNILGVNKDKEKIRTVNISDEESKVHIPQQESEIKIKEMFKHSSDENEEFRPKNIVENIKDEISNNKSNNKKSSSGHGNRSPALLNKSNRSQIFFEEVV</sequence>
<evidence type="ECO:0000313" key="3">
    <source>
        <dbReference type="EMBL" id="CAI2373705.1"/>
    </source>
</evidence>
<accession>A0AAD1XJE1</accession>
<gene>
    <name evidence="3" type="ORF">ECRASSUSDP1_LOCUS15051</name>
</gene>
<organism evidence="3 4">
    <name type="scientific">Euplotes crassus</name>
    <dbReference type="NCBI Taxonomy" id="5936"/>
    <lineage>
        <taxon>Eukaryota</taxon>
        <taxon>Sar</taxon>
        <taxon>Alveolata</taxon>
        <taxon>Ciliophora</taxon>
        <taxon>Intramacronucleata</taxon>
        <taxon>Spirotrichea</taxon>
        <taxon>Hypotrichia</taxon>
        <taxon>Euplotida</taxon>
        <taxon>Euplotidae</taxon>
        <taxon>Moneuplotes</taxon>
    </lineage>
</organism>
<comment type="caution">
    <text evidence="3">The sequence shown here is derived from an EMBL/GenBank/DDBJ whole genome shotgun (WGS) entry which is preliminary data.</text>
</comment>
<feature type="compositionally biased region" description="Basic and acidic residues" evidence="1">
    <location>
        <begin position="223"/>
        <end position="247"/>
    </location>
</feature>